<reference evidence="2 3" key="1">
    <citation type="submission" date="2017-07" db="EMBL/GenBank/DDBJ databases">
        <title>Draft genome sequence of Prevotella copri isolated from the gut of healthy adult Indian.</title>
        <authorList>
            <person name="Das B."/>
            <person name="Bag S."/>
            <person name="Ghosh T.S."/>
        </authorList>
    </citation>
    <scope>NUCLEOTIDE SEQUENCE [LARGE SCALE GENOMIC DNA]</scope>
    <source>
        <strain evidence="2 3">Indica</strain>
    </source>
</reference>
<sequence>MAINITLLPAEHGDCIFVSAYDYNILIDGGVAQTYQDLHDRRNPDKPLKLLVDKLHEENKHIDLLIVTHVDDDHIGGIIEWFEDEFPKENFVREIWMNDDVILSDKSSLQNSPTQAGKLLELWRDKGRCYNNNIVQGEEFDRGPFHIKILAPLSKYRNSIAEKISASLHNTGTANGADSVSLKELAAKPWKNGTLTKENRASIAFELSTKEGDKVLLLGDAHIKDILNGLDCFYPNQEHPIKYKIIKLSHHGSKNNFCPAFIQKVHADIFLVSTNGDFFGHPDKEVIAQIICNTDSIIGFNYGERKDSLFTNQDFMDFPNLKERVFTTISCLE</sequence>
<dbReference type="SUPFAM" id="SSF56281">
    <property type="entry name" value="Metallo-hydrolase/oxidoreductase"/>
    <property type="match status" value="1"/>
</dbReference>
<evidence type="ECO:0000259" key="1">
    <source>
        <dbReference type="Pfam" id="PF00753"/>
    </source>
</evidence>
<dbReference type="InterPro" id="IPR052159">
    <property type="entry name" value="Competence_DNA_uptake"/>
</dbReference>
<dbReference type="AlphaFoldDB" id="A0AA91TIH7"/>
<dbReference type="PANTHER" id="PTHR30619">
    <property type="entry name" value="DNA INTERNALIZATION/COMPETENCE PROTEIN COMEC/REC2"/>
    <property type="match status" value="1"/>
</dbReference>
<evidence type="ECO:0000313" key="2">
    <source>
        <dbReference type="EMBL" id="OXL43368.1"/>
    </source>
</evidence>
<dbReference type="EMBL" id="NMPZ01000019">
    <property type="protein sequence ID" value="OXL43368.1"/>
    <property type="molecule type" value="Genomic_DNA"/>
</dbReference>
<feature type="domain" description="Metallo-beta-lactamase" evidence="1">
    <location>
        <begin position="12"/>
        <end position="82"/>
    </location>
</feature>
<proteinExistence type="predicted"/>
<evidence type="ECO:0000313" key="3">
    <source>
        <dbReference type="Proteomes" id="UP000215155"/>
    </source>
</evidence>
<dbReference type="RefSeq" id="WP_089544612.1">
    <property type="nucleotide sequence ID" value="NZ_NMPZ01000019.1"/>
</dbReference>
<name>A0AA91TIH7_9BACT</name>
<accession>A0AA91TIH7</accession>
<dbReference type="Pfam" id="PF00753">
    <property type="entry name" value="Lactamase_B"/>
    <property type="match status" value="1"/>
</dbReference>
<dbReference type="InterPro" id="IPR001279">
    <property type="entry name" value="Metallo-B-lactamas"/>
</dbReference>
<gene>
    <name evidence="2" type="ORF">CFT61_11785</name>
</gene>
<dbReference type="InterPro" id="IPR036866">
    <property type="entry name" value="RibonucZ/Hydroxyglut_hydro"/>
</dbReference>
<dbReference type="PANTHER" id="PTHR30619:SF1">
    <property type="entry name" value="RECOMBINATION PROTEIN 2"/>
    <property type="match status" value="1"/>
</dbReference>
<comment type="caution">
    <text evidence="2">The sequence shown here is derived from an EMBL/GenBank/DDBJ whole genome shotgun (WGS) entry which is preliminary data.</text>
</comment>
<protein>
    <recommendedName>
        <fullName evidence="1">Metallo-beta-lactamase domain-containing protein</fullName>
    </recommendedName>
</protein>
<organism evidence="2 3">
    <name type="scientific">Segatella copri</name>
    <dbReference type="NCBI Taxonomy" id="165179"/>
    <lineage>
        <taxon>Bacteria</taxon>
        <taxon>Pseudomonadati</taxon>
        <taxon>Bacteroidota</taxon>
        <taxon>Bacteroidia</taxon>
        <taxon>Bacteroidales</taxon>
        <taxon>Prevotellaceae</taxon>
        <taxon>Segatella</taxon>
    </lineage>
</organism>
<dbReference type="Proteomes" id="UP000215155">
    <property type="component" value="Unassembled WGS sequence"/>
</dbReference>
<dbReference type="Gene3D" id="3.60.15.10">
    <property type="entry name" value="Ribonuclease Z/Hydroxyacylglutathione hydrolase-like"/>
    <property type="match status" value="1"/>
</dbReference>